<dbReference type="AlphaFoldDB" id="A0A8J3ILC7"/>
<protein>
    <recommendedName>
        <fullName evidence="4">Thiol:disulfide interchange protein DsbD N-terminal domain-containing protein</fullName>
    </recommendedName>
</protein>
<evidence type="ECO:0000256" key="1">
    <source>
        <dbReference type="SAM" id="SignalP"/>
    </source>
</evidence>
<gene>
    <name evidence="2" type="ORF">KSF_036820</name>
</gene>
<feature type="signal peptide" evidence="1">
    <location>
        <begin position="1"/>
        <end position="32"/>
    </location>
</feature>
<keyword evidence="3" id="KW-1185">Reference proteome</keyword>
<dbReference type="EMBL" id="BNJK01000001">
    <property type="protein sequence ID" value="GHO93634.1"/>
    <property type="molecule type" value="Genomic_DNA"/>
</dbReference>
<keyword evidence="1" id="KW-0732">Signal</keyword>
<dbReference type="Proteomes" id="UP000597444">
    <property type="component" value="Unassembled WGS sequence"/>
</dbReference>
<sequence length="286" mass="30663">MRIWAKLYWPALILALCLLPLASQPAATQAEAKVPAASVAVVSAQQTSAKPTAAGVKLGSGSEIFVRADLQPDGQYKFVGGLTKDLAGTGVHLSVTPTSSTYLAPGDWRWVDQTYDDMQAVAGYPEVHFTKPLYMAPNEPLEVSLTALSRDADGSVMLPSAWMQLMPCQGSRCPRHMQIDLQVYYGLGGVQETLTTQIAAPHGEELRNGFITYPANPFIGNNQPQRSFPAYGSAGPVRQVSQIVVPYALEQRGIDAYSAEAATATRWDFLPADALASATTDIYAGL</sequence>
<evidence type="ECO:0008006" key="4">
    <source>
        <dbReference type="Google" id="ProtNLM"/>
    </source>
</evidence>
<feature type="chain" id="PRO_5035208746" description="Thiol:disulfide interchange protein DsbD N-terminal domain-containing protein" evidence="1">
    <location>
        <begin position="33"/>
        <end position="286"/>
    </location>
</feature>
<evidence type="ECO:0000313" key="2">
    <source>
        <dbReference type="EMBL" id="GHO93634.1"/>
    </source>
</evidence>
<evidence type="ECO:0000313" key="3">
    <source>
        <dbReference type="Proteomes" id="UP000597444"/>
    </source>
</evidence>
<accession>A0A8J3ILC7</accession>
<organism evidence="2 3">
    <name type="scientific">Reticulibacter mediterranei</name>
    <dbReference type="NCBI Taxonomy" id="2778369"/>
    <lineage>
        <taxon>Bacteria</taxon>
        <taxon>Bacillati</taxon>
        <taxon>Chloroflexota</taxon>
        <taxon>Ktedonobacteria</taxon>
        <taxon>Ktedonobacterales</taxon>
        <taxon>Reticulibacteraceae</taxon>
        <taxon>Reticulibacter</taxon>
    </lineage>
</organism>
<comment type="caution">
    <text evidence="2">The sequence shown here is derived from an EMBL/GenBank/DDBJ whole genome shotgun (WGS) entry which is preliminary data.</text>
</comment>
<name>A0A8J3ILC7_9CHLR</name>
<proteinExistence type="predicted"/>
<reference evidence="2" key="1">
    <citation type="submission" date="2020-10" db="EMBL/GenBank/DDBJ databases">
        <title>Taxonomic study of unclassified bacteria belonging to the class Ktedonobacteria.</title>
        <authorList>
            <person name="Yabe S."/>
            <person name="Wang C.M."/>
            <person name="Zheng Y."/>
            <person name="Sakai Y."/>
            <person name="Cavaletti L."/>
            <person name="Monciardini P."/>
            <person name="Donadio S."/>
        </authorList>
    </citation>
    <scope>NUCLEOTIDE SEQUENCE</scope>
    <source>
        <strain evidence="2">ID150040</strain>
    </source>
</reference>